<dbReference type="AlphaFoldDB" id="A0AAW9E1Z6"/>
<dbReference type="RefSeq" id="WP_058674107.1">
    <property type="nucleotide sequence ID" value="NZ_CABGSS010000007.1"/>
</dbReference>
<reference evidence="2" key="1">
    <citation type="submission" date="2023-11" db="EMBL/GenBank/DDBJ databases">
        <title>Detection of rare carbapenemases in Enterobacterales - comparison of two colorimetric and two CIM-based carbapenemase assays.</title>
        <authorList>
            <person name="Schaffarczyk L."/>
            <person name="Noster J."/>
            <person name="Stelzer Y."/>
            <person name="Sattler J."/>
            <person name="Gatermann S."/>
            <person name="Hamprecht A."/>
        </authorList>
    </citation>
    <scope>NUCLEOTIDE SEQUENCE</scope>
    <source>
        <strain evidence="2">CIM-Cont-037</strain>
    </source>
</reference>
<accession>A0AAW9E1Z6</accession>
<protein>
    <submittedName>
        <fullName evidence="2">Uncharacterized protein</fullName>
    </submittedName>
</protein>
<dbReference type="Proteomes" id="UP001279012">
    <property type="component" value="Unassembled WGS sequence"/>
</dbReference>
<feature type="transmembrane region" description="Helical" evidence="1">
    <location>
        <begin position="6"/>
        <end position="30"/>
    </location>
</feature>
<organism evidence="2 3">
    <name type="scientific">Klebsiella aerogenes</name>
    <name type="common">Enterobacter aerogenes</name>
    <dbReference type="NCBI Taxonomy" id="548"/>
    <lineage>
        <taxon>Bacteria</taxon>
        <taxon>Pseudomonadati</taxon>
        <taxon>Pseudomonadota</taxon>
        <taxon>Gammaproteobacteria</taxon>
        <taxon>Enterobacterales</taxon>
        <taxon>Enterobacteriaceae</taxon>
        <taxon>Klebsiella/Raoultella group</taxon>
        <taxon>Klebsiella</taxon>
    </lineage>
</organism>
<gene>
    <name evidence="2" type="ORF">SJ059_13240</name>
</gene>
<dbReference type="EMBL" id="JAWZZT010000010">
    <property type="protein sequence ID" value="MDX7015417.1"/>
    <property type="molecule type" value="Genomic_DNA"/>
</dbReference>
<keyword evidence="1" id="KW-0472">Membrane</keyword>
<feature type="transmembrane region" description="Helical" evidence="1">
    <location>
        <begin position="50"/>
        <end position="70"/>
    </location>
</feature>
<comment type="caution">
    <text evidence="2">The sequence shown here is derived from an EMBL/GenBank/DDBJ whole genome shotgun (WGS) entry which is preliminary data.</text>
</comment>
<name>A0AAW9E1Z6_KLEAE</name>
<evidence type="ECO:0000256" key="1">
    <source>
        <dbReference type="SAM" id="Phobius"/>
    </source>
</evidence>
<proteinExistence type="predicted"/>
<keyword evidence="1" id="KW-0812">Transmembrane</keyword>
<evidence type="ECO:0000313" key="3">
    <source>
        <dbReference type="Proteomes" id="UP001279012"/>
    </source>
</evidence>
<evidence type="ECO:0000313" key="2">
    <source>
        <dbReference type="EMBL" id="MDX7015417.1"/>
    </source>
</evidence>
<sequence length="76" mass="8388">MMRSLLNLIATIFLVIAVTTIGIFIVRSLFSIIEMRGFNIPLFDILKVSVKAGTAGGLVGGIGIYFIHYFPKRNLD</sequence>
<keyword evidence="1" id="KW-1133">Transmembrane helix</keyword>